<dbReference type="Proteomes" id="UP001293593">
    <property type="component" value="Unassembled WGS sequence"/>
</dbReference>
<feature type="signal peptide" evidence="1">
    <location>
        <begin position="1"/>
        <end position="27"/>
    </location>
</feature>
<name>A0AAE1IPA6_9FABA</name>
<keyword evidence="1" id="KW-0732">Signal</keyword>
<dbReference type="PANTHER" id="PTHR48216:SF1">
    <property type="match status" value="1"/>
</dbReference>
<dbReference type="AlphaFoldDB" id="A0AAE1IPA6"/>
<feature type="chain" id="PRO_5042231447" evidence="1">
    <location>
        <begin position="28"/>
        <end position="84"/>
    </location>
</feature>
<evidence type="ECO:0000256" key="1">
    <source>
        <dbReference type="SAM" id="SignalP"/>
    </source>
</evidence>
<evidence type="ECO:0000313" key="2">
    <source>
        <dbReference type="EMBL" id="KAK4252778.1"/>
    </source>
</evidence>
<reference evidence="2" key="1">
    <citation type="submission" date="2023-10" db="EMBL/GenBank/DDBJ databases">
        <title>Chromosome-level genome of the transformable northern wattle, Acacia crassicarpa.</title>
        <authorList>
            <person name="Massaro I."/>
            <person name="Sinha N.R."/>
            <person name="Poethig S."/>
            <person name="Leichty A.R."/>
        </authorList>
    </citation>
    <scope>NUCLEOTIDE SEQUENCE</scope>
    <source>
        <strain evidence="2">Acra3RX</strain>
        <tissue evidence="2">Leaf</tissue>
    </source>
</reference>
<comment type="caution">
    <text evidence="2">The sequence shown here is derived from an EMBL/GenBank/DDBJ whole genome shotgun (WGS) entry which is preliminary data.</text>
</comment>
<keyword evidence="3" id="KW-1185">Reference proteome</keyword>
<organism evidence="2 3">
    <name type="scientific">Acacia crassicarpa</name>
    <name type="common">northern wattle</name>
    <dbReference type="NCBI Taxonomy" id="499986"/>
    <lineage>
        <taxon>Eukaryota</taxon>
        <taxon>Viridiplantae</taxon>
        <taxon>Streptophyta</taxon>
        <taxon>Embryophyta</taxon>
        <taxon>Tracheophyta</taxon>
        <taxon>Spermatophyta</taxon>
        <taxon>Magnoliopsida</taxon>
        <taxon>eudicotyledons</taxon>
        <taxon>Gunneridae</taxon>
        <taxon>Pentapetalae</taxon>
        <taxon>rosids</taxon>
        <taxon>fabids</taxon>
        <taxon>Fabales</taxon>
        <taxon>Fabaceae</taxon>
        <taxon>Caesalpinioideae</taxon>
        <taxon>mimosoid clade</taxon>
        <taxon>Acacieae</taxon>
        <taxon>Acacia</taxon>
    </lineage>
</organism>
<dbReference type="EMBL" id="JAWXYG010000020">
    <property type="protein sequence ID" value="KAK4252778.1"/>
    <property type="molecule type" value="Genomic_DNA"/>
</dbReference>
<protein>
    <submittedName>
        <fullName evidence="2">Uncharacterized protein</fullName>
    </submittedName>
</protein>
<sequence>MASSSTRLLVIALFIAVSFCSICRVEAIGNRKLLAPSIPNFPPFPPITEWPEYRLPPPFFKFPNTQFFPNVPFFSPPASTTTTP</sequence>
<gene>
    <name evidence="2" type="ORF">QN277_014323</name>
</gene>
<proteinExistence type="predicted"/>
<accession>A0AAE1IPA6</accession>
<evidence type="ECO:0000313" key="3">
    <source>
        <dbReference type="Proteomes" id="UP001293593"/>
    </source>
</evidence>
<dbReference type="PANTHER" id="PTHR48216">
    <property type="match status" value="1"/>
</dbReference>